<proteinExistence type="predicted"/>
<reference evidence="3" key="1">
    <citation type="journal article" date="2019" name="Int. J. Syst. Evol. Microbiol.">
        <title>The Global Catalogue of Microorganisms (GCM) 10K type strain sequencing project: providing services to taxonomists for standard genome sequencing and annotation.</title>
        <authorList>
            <consortium name="The Broad Institute Genomics Platform"/>
            <consortium name="The Broad Institute Genome Sequencing Center for Infectious Disease"/>
            <person name="Wu L."/>
            <person name="Ma J."/>
        </authorList>
    </citation>
    <scope>NUCLEOTIDE SEQUENCE [LARGE SCALE GENOMIC DNA]</scope>
    <source>
        <strain evidence="3">CGMCC 1.15643</strain>
    </source>
</reference>
<feature type="region of interest" description="Disordered" evidence="1">
    <location>
        <begin position="1"/>
        <end position="62"/>
    </location>
</feature>
<protein>
    <submittedName>
        <fullName evidence="2">Uncharacterized protein</fullName>
    </submittedName>
</protein>
<evidence type="ECO:0000313" key="3">
    <source>
        <dbReference type="Proteomes" id="UP001595976"/>
    </source>
</evidence>
<comment type="caution">
    <text evidence="2">The sequence shown here is derived from an EMBL/GenBank/DDBJ whole genome shotgun (WGS) entry which is preliminary data.</text>
</comment>
<gene>
    <name evidence="2" type="ORF">ACFPK2_07440</name>
</gene>
<dbReference type="EMBL" id="JBHSLI010000002">
    <property type="protein sequence ID" value="MFC5292821.1"/>
    <property type="molecule type" value="Genomic_DNA"/>
</dbReference>
<evidence type="ECO:0000256" key="1">
    <source>
        <dbReference type="SAM" id="MobiDB-lite"/>
    </source>
</evidence>
<evidence type="ECO:0000313" key="2">
    <source>
        <dbReference type="EMBL" id="MFC5292821.1"/>
    </source>
</evidence>
<accession>A0ABW0F3J0</accession>
<dbReference type="Proteomes" id="UP001595976">
    <property type="component" value="Unassembled WGS sequence"/>
</dbReference>
<name>A0ABW0F3J0_9HYPH</name>
<sequence length="62" mass="6295">MKATSDAKPPSARQGAARPQPAKARPGGVTAETFSRFVRNLAKLEGGRAQSGSTGRGGEGGR</sequence>
<keyword evidence="3" id="KW-1185">Reference proteome</keyword>
<dbReference type="RefSeq" id="WP_158448286.1">
    <property type="nucleotide sequence ID" value="NZ_JAOAOS010000002.1"/>
</dbReference>
<organism evidence="2 3">
    <name type="scientific">Bosea minatitlanensis</name>
    <dbReference type="NCBI Taxonomy" id="128782"/>
    <lineage>
        <taxon>Bacteria</taxon>
        <taxon>Pseudomonadati</taxon>
        <taxon>Pseudomonadota</taxon>
        <taxon>Alphaproteobacteria</taxon>
        <taxon>Hyphomicrobiales</taxon>
        <taxon>Boseaceae</taxon>
        <taxon>Bosea</taxon>
    </lineage>
</organism>